<dbReference type="Pfam" id="PF04338">
    <property type="entry name" value="DUF481"/>
    <property type="match status" value="1"/>
</dbReference>
<evidence type="ECO:0000313" key="3">
    <source>
        <dbReference type="Proteomes" id="UP000015462"/>
    </source>
</evidence>
<comment type="caution">
    <text evidence="2">The sequence shown here is derived from an EMBL/GenBank/DDBJ whole genome shotgun (WGS) entry which is preliminary data.</text>
</comment>
<accession>A0AB33Z3R8</accession>
<dbReference type="Proteomes" id="UP000015462">
    <property type="component" value="Unassembled WGS sequence"/>
</dbReference>
<evidence type="ECO:0000313" key="2">
    <source>
        <dbReference type="EMBL" id="EPD13848.1"/>
    </source>
</evidence>
<name>A0AB33Z3R8_9GAMM</name>
<gene>
    <name evidence="2" type="ORF">L196_00070</name>
</gene>
<evidence type="ECO:0008006" key="4">
    <source>
        <dbReference type="Google" id="ProtNLM"/>
    </source>
</evidence>
<keyword evidence="3" id="KW-1185">Reference proteome</keyword>
<evidence type="ECO:0000256" key="1">
    <source>
        <dbReference type="SAM" id="SignalP"/>
    </source>
</evidence>
<feature type="signal peptide" evidence="1">
    <location>
        <begin position="1"/>
        <end position="18"/>
    </location>
</feature>
<organism evidence="2 3">
    <name type="scientific">Cycloclasticus pugetii</name>
    <dbReference type="NCBI Taxonomy" id="34068"/>
    <lineage>
        <taxon>Bacteria</taxon>
        <taxon>Pseudomonadati</taxon>
        <taxon>Pseudomonadota</taxon>
        <taxon>Gammaproteobacteria</taxon>
        <taxon>Thiotrichales</taxon>
        <taxon>Piscirickettsiaceae</taxon>
        <taxon>Cycloclasticus</taxon>
    </lineage>
</organism>
<dbReference type="AlphaFoldDB" id="A0AB33Z3R8"/>
<reference evidence="2 3" key="1">
    <citation type="journal article" date="2013" name="Genome Announc.">
        <title>Genome Sequence of the Pyrene- and Fluoranthene-Degrading Bacterium Cycloclasticus sp. Strain PY97M.</title>
        <authorList>
            <person name="Cui Z."/>
            <person name="Xu G."/>
            <person name="Li Q."/>
            <person name="Gao W."/>
            <person name="Zheng L."/>
        </authorList>
    </citation>
    <scope>NUCLEOTIDE SEQUENCE [LARGE SCALE GENOMIC DNA]</scope>
    <source>
        <strain evidence="2 3">PY97M</strain>
    </source>
</reference>
<keyword evidence="1" id="KW-0732">Signal</keyword>
<dbReference type="EMBL" id="ASHL01000001">
    <property type="protein sequence ID" value="EPD13848.1"/>
    <property type="molecule type" value="Genomic_DNA"/>
</dbReference>
<sequence>MKPFIFLLSLAFFQSAIATEIKLLNGDTLNGDVIKTENGQVTLSHPILGLVTIPSSNIKPAVVSEEKIVDKKDNGLLGTGFFKDWKRSAELGINGNEGNTQDMDIHIGVNGDFSNTTRRWSVSSAYNNGSDDNETTKSDFFAQFTRDFLNPSNPHFSFIKGRYDWDEFEDWDHQIDLSAGVGSQLIKKDAWSLIGRTGLGVSKEFSGDNDDWTPEALLGLESFWAISKHHSVEFKNSLYPNLDKLGEFRNLTELNWKIGLADINNLNLKVGFVNDYDSLANGESQENDFQYRLLLAFDI</sequence>
<feature type="chain" id="PRO_5044212189" description="DUF481 domain-containing protein" evidence="1">
    <location>
        <begin position="19"/>
        <end position="299"/>
    </location>
</feature>
<dbReference type="InterPro" id="IPR007433">
    <property type="entry name" value="DUF481"/>
</dbReference>
<proteinExistence type="predicted"/>
<protein>
    <recommendedName>
        <fullName evidence="4">DUF481 domain-containing protein</fullName>
    </recommendedName>
</protein>